<gene>
    <name evidence="1" type="ORF">NBH00_18465</name>
</gene>
<evidence type="ECO:0008006" key="3">
    <source>
        <dbReference type="Google" id="ProtNLM"/>
    </source>
</evidence>
<dbReference type="EMBL" id="CP098502">
    <property type="protein sequence ID" value="UTI63327.1"/>
    <property type="molecule type" value="Genomic_DNA"/>
</dbReference>
<organism evidence="1 2">
    <name type="scientific">Paraconexibacter antarcticus</name>
    <dbReference type="NCBI Taxonomy" id="2949664"/>
    <lineage>
        <taxon>Bacteria</taxon>
        <taxon>Bacillati</taxon>
        <taxon>Actinomycetota</taxon>
        <taxon>Thermoleophilia</taxon>
        <taxon>Solirubrobacterales</taxon>
        <taxon>Paraconexibacteraceae</taxon>
        <taxon>Paraconexibacter</taxon>
    </lineage>
</organism>
<dbReference type="SUPFAM" id="SSF56024">
    <property type="entry name" value="Phospholipase D/nuclease"/>
    <property type="match status" value="1"/>
</dbReference>
<sequence length="272" mass="29824">MRQLQSAQQLVDAAYLVSELFGGEARAREWLKRLDSAGTFTAAAPTHMTPANVALLVGEMTTAGVVHDDGTVDEYRLDDMDQVFQLLPFVRAAEQARIPDPVSALVCTVPPQVVLPPRLRPLARSLSTLVADSLRSAEEQPLLLMSPYWSREGCQALRPAMDRALAQHLPVTLAGARPRDSTHHSAMTAFGARLRADGFRRVTVYEFAPPHPDSICHAKAVCGRTGYLGSGNLTVAGLERHVEVGLPLRDHDVERVWWLVDLLVEAKLLVEV</sequence>
<protein>
    <recommendedName>
        <fullName evidence="3">Phospholipase D-like domain-containing protein</fullName>
    </recommendedName>
</protein>
<dbReference type="Gene3D" id="3.30.870.10">
    <property type="entry name" value="Endonuclease Chain A"/>
    <property type="match status" value="1"/>
</dbReference>
<proteinExistence type="predicted"/>
<evidence type="ECO:0000313" key="2">
    <source>
        <dbReference type="Proteomes" id="UP001056035"/>
    </source>
</evidence>
<accession>A0ABY5DRF1</accession>
<dbReference type="Proteomes" id="UP001056035">
    <property type="component" value="Chromosome"/>
</dbReference>
<reference evidence="1 2" key="1">
    <citation type="submission" date="2022-06" db="EMBL/GenBank/DDBJ databases">
        <title>Paraconexibacter antarcticus.</title>
        <authorList>
            <person name="Kim C.S."/>
        </authorList>
    </citation>
    <scope>NUCLEOTIDE SEQUENCE [LARGE SCALE GENOMIC DNA]</scope>
    <source>
        <strain evidence="1 2">02-257</strain>
    </source>
</reference>
<dbReference type="RefSeq" id="WP_254570055.1">
    <property type="nucleotide sequence ID" value="NZ_CP098502.1"/>
</dbReference>
<dbReference type="CDD" id="cd00138">
    <property type="entry name" value="PLDc_SF"/>
    <property type="match status" value="1"/>
</dbReference>
<evidence type="ECO:0000313" key="1">
    <source>
        <dbReference type="EMBL" id="UTI63327.1"/>
    </source>
</evidence>
<name>A0ABY5DRF1_9ACTN</name>
<keyword evidence="2" id="KW-1185">Reference proteome</keyword>